<dbReference type="OrthoDB" id="3211351at2"/>
<evidence type="ECO:0008006" key="3">
    <source>
        <dbReference type="Google" id="ProtNLM"/>
    </source>
</evidence>
<dbReference type="Pfam" id="PF14559">
    <property type="entry name" value="TPR_19"/>
    <property type="match status" value="1"/>
</dbReference>
<dbReference type="Gene3D" id="1.25.40.10">
    <property type="entry name" value="Tetratricopeptide repeat domain"/>
    <property type="match status" value="1"/>
</dbReference>
<name>A0A3A4A5I7_9ACTN</name>
<organism evidence="1 2">
    <name type="scientific">Bailinhaonella thermotolerans</name>
    <dbReference type="NCBI Taxonomy" id="1070861"/>
    <lineage>
        <taxon>Bacteria</taxon>
        <taxon>Bacillati</taxon>
        <taxon>Actinomycetota</taxon>
        <taxon>Actinomycetes</taxon>
        <taxon>Streptosporangiales</taxon>
        <taxon>Streptosporangiaceae</taxon>
        <taxon>Bailinhaonella</taxon>
    </lineage>
</organism>
<dbReference type="AlphaFoldDB" id="A0A3A4A5I7"/>
<dbReference type="InterPro" id="IPR011990">
    <property type="entry name" value="TPR-like_helical_dom_sf"/>
</dbReference>
<sequence length="174" mass="19084">MTYEYIDRLLGQALLLGDHGTLARRLTELIDDYSSGDVPRATVMVMAAEEWRQAGQPARALELFRRAIDDGGDAGIDPRCGIADTLFELDRPGEAREIIAAVRAEGRVDPQSALYLAETLAAYGDLEAAHEWATEGVRLGPDDPGLRDALLRTRYRIRVDLGLGEDTIDAMLDS</sequence>
<dbReference type="EMBL" id="QZEY01000016">
    <property type="protein sequence ID" value="RJL24116.1"/>
    <property type="molecule type" value="Genomic_DNA"/>
</dbReference>
<gene>
    <name evidence="1" type="ORF">D5H75_30135</name>
</gene>
<keyword evidence="2" id="KW-1185">Reference proteome</keyword>
<dbReference type="Proteomes" id="UP000265768">
    <property type="component" value="Unassembled WGS sequence"/>
</dbReference>
<accession>A0A3A4A5I7</accession>
<protein>
    <recommendedName>
        <fullName evidence="3">Tetratricopeptide repeat protein</fullName>
    </recommendedName>
</protein>
<evidence type="ECO:0000313" key="1">
    <source>
        <dbReference type="EMBL" id="RJL24116.1"/>
    </source>
</evidence>
<evidence type="ECO:0000313" key="2">
    <source>
        <dbReference type="Proteomes" id="UP000265768"/>
    </source>
</evidence>
<proteinExistence type="predicted"/>
<comment type="caution">
    <text evidence="1">The sequence shown here is derived from an EMBL/GenBank/DDBJ whole genome shotgun (WGS) entry which is preliminary data.</text>
</comment>
<dbReference type="SUPFAM" id="SSF48452">
    <property type="entry name" value="TPR-like"/>
    <property type="match status" value="1"/>
</dbReference>
<reference evidence="1 2" key="1">
    <citation type="submission" date="2018-09" db="EMBL/GenBank/DDBJ databases">
        <title>YIM 75507 draft genome.</title>
        <authorList>
            <person name="Tang S."/>
            <person name="Feng Y."/>
        </authorList>
    </citation>
    <scope>NUCLEOTIDE SEQUENCE [LARGE SCALE GENOMIC DNA]</scope>
    <source>
        <strain evidence="1 2">YIM 75507</strain>
    </source>
</reference>